<organism evidence="3 4">
    <name type="scientific">Deinandra increscens subsp. villosa</name>
    <dbReference type="NCBI Taxonomy" id="3103831"/>
    <lineage>
        <taxon>Eukaryota</taxon>
        <taxon>Viridiplantae</taxon>
        <taxon>Streptophyta</taxon>
        <taxon>Embryophyta</taxon>
        <taxon>Tracheophyta</taxon>
        <taxon>Spermatophyta</taxon>
        <taxon>Magnoliopsida</taxon>
        <taxon>eudicotyledons</taxon>
        <taxon>Gunneridae</taxon>
        <taxon>Pentapetalae</taxon>
        <taxon>asterids</taxon>
        <taxon>campanulids</taxon>
        <taxon>Asterales</taxon>
        <taxon>Asteraceae</taxon>
        <taxon>Asteroideae</taxon>
        <taxon>Heliantheae alliance</taxon>
        <taxon>Madieae</taxon>
        <taxon>Madiinae</taxon>
        <taxon>Deinandra</taxon>
    </lineage>
</organism>
<dbReference type="Pfam" id="PF03732">
    <property type="entry name" value="Retrotrans_gag"/>
    <property type="match status" value="1"/>
</dbReference>
<keyword evidence="4" id="KW-1185">Reference proteome</keyword>
<dbReference type="Proteomes" id="UP001408789">
    <property type="component" value="Unassembled WGS sequence"/>
</dbReference>
<dbReference type="EMBL" id="JBCNJP010000023">
    <property type="protein sequence ID" value="KAK9058199.1"/>
    <property type="molecule type" value="Genomic_DNA"/>
</dbReference>
<dbReference type="Gene3D" id="3.10.10.10">
    <property type="entry name" value="HIV Type 1 Reverse Transcriptase, subunit A, domain 1"/>
    <property type="match status" value="1"/>
</dbReference>
<name>A0AAP0GRX6_9ASTR</name>
<dbReference type="InterPro" id="IPR000477">
    <property type="entry name" value="RT_dom"/>
</dbReference>
<proteinExistence type="predicted"/>
<sequence length="1175" mass="134981">MLRSLRTSKPLNIDPEIEKTAKKLRKQSKLQKKLSKSSTSTQPSKIWTNIPLSSESETESSTTPQTPTSQNSISSYSPTRKNPKPMAVENQDEQTLREWATHDVTQHPLCITYPDMENFELKSGLIHLLPTFRGVENEDPHKFFKEFHVVCSGMKPHSITEDQIKLRAFPFALKDSTKEWLYYLPSGMVGNWNDLAKLFLEKYFPGVKASILRREIIGIKQAKREPLHTYWERFNKLCNRCPQHGISEHQLLQYFCEGLAPMERRLLNASSGGALLDKTPTQIRSLITLIAEDTKHSTHDEEWYTDIPRAVKEVSTPHIETQLVELTKAEDMEQAKAIGGYPGQNSKQYDQPRGNQNWGHPPNMGYQQRPPQYQPRPPFTNQQNFQPRQQPPPQGNPGMSLEDIIKNLATSTQTFQQETKASVLEDVLVQVNELVFPADFYVLDMEDGDVSASNAILLGRPFLKTAKTKIDVDSDVIDPLTNDYFELSNHNVLASVLNRSLNETTTKEITEKFQLGKELMEMVSLMNAPARYEMPKLQLPITEQKLLPSIIQAPEIELKTLPEHHKYAFLGEKEKLPIIISNKLTKDQEGDLVKMLRHYKEAIGWTIASIKGLSPSLCMHIILMEDDYKPSREAQRRLNPPMMEVVKKEILKLLNAGMIYPISDSKWVSPVQVVPKKTSITITKNEQGELVPTRVQNGWRVCIDYRKLNVSTRKDHFPLSFIDQMLERLAGKTHYCCLDGYSGFHQIPVATEDQEKTTFTCPFGTFAYRRMPFGLCNAPATFQRIINNDIVNYLITNTFPSDLTHAQREKIRKESIYYVWDEPYLWKYGGDQIIRRCVDMSEVPSILDFCHTQACGGNFGSKRTTSKVLESGFYWPSIFLDSYMFCKSCERCQKTGNLGSRDQMPLTPILVCEIFDVWGIDFMGPFPSSFANMYIVLAVDYVSKWVEAKATKTNDAKIVADFVKTNIFNRFGMPRVFISDRGKHFCNRTIEALLKKYGVTHRVSTAYHLQTNGQAEVSNREIKSILEKTVNPNRKDWSLRLDDALWAYRTAYKTPIGMSPFRLKFNWKIDDAGIHRKLQFQELEEIRNDAYENSRIYKEKSKAFHDRVTTHKSFIIGQKVLLFSSKLKLFPRRLRSRWIGPFVVTDVSPHGAVQITSEKTGKTFKVNGHRLKLLY</sequence>
<dbReference type="InterPro" id="IPR036397">
    <property type="entry name" value="RNaseH_sf"/>
</dbReference>
<dbReference type="Gene3D" id="1.10.340.70">
    <property type="match status" value="1"/>
</dbReference>
<dbReference type="InterPro" id="IPR041588">
    <property type="entry name" value="Integrase_H2C2"/>
</dbReference>
<dbReference type="Pfam" id="PF00078">
    <property type="entry name" value="RVT_1"/>
    <property type="match status" value="1"/>
</dbReference>
<feature type="compositionally biased region" description="Polar residues" evidence="1">
    <location>
        <begin position="343"/>
        <end position="358"/>
    </location>
</feature>
<dbReference type="CDD" id="cd01647">
    <property type="entry name" value="RT_LTR"/>
    <property type="match status" value="1"/>
</dbReference>
<reference evidence="3 4" key="1">
    <citation type="submission" date="2024-04" db="EMBL/GenBank/DDBJ databases">
        <title>The reference genome of an endangered Asteraceae, Deinandra increscens subsp. villosa, native to the Central Coast of California.</title>
        <authorList>
            <person name="Guilliams M."/>
            <person name="Hasenstab-Lehman K."/>
            <person name="Meyer R."/>
            <person name="Mcevoy S."/>
        </authorList>
    </citation>
    <scope>NUCLEOTIDE SEQUENCE [LARGE SCALE GENOMIC DNA]</scope>
    <source>
        <tissue evidence="3">Leaf</tissue>
    </source>
</reference>
<feature type="compositionally biased region" description="Low complexity" evidence="1">
    <location>
        <begin position="53"/>
        <end position="75"/>
    </location>
</feature>
<dbReference type="Gene3D" id="3.30.420.10">
    <property type="entry name" value="Ribonuclease H-like superfamily/Ribonuclease H"/>
    <property type="match status" value="1"/>
</dbReference>
<feature type="compositionally biased region" description="Polar residues" evidence="1">
    <location>
        <begin position="1"/>
        <end position="10"/>
    </location>
</feature>
<dbReference type="InterPro" id="IPR001584">
    <property type="entry name" value="Integrase_cat-core"/>
</dbReference>
<comment type="caution">
    <text evidence="3">The sequence shown here is derived from an EMBL/GenBank/DDBJ whole genome shotgun (WGS) entry which is preliminary data.</text>
</comment>
<dbReference type="InterPro" id="IPR021109">
    <property type="entry name" value="Peptidase_aspartic_dom_sf"/>
</dbReference>
<feature type="region of interest" description="Disordered" evidence="1">
    <location>
        <begin position="1"/>
        <end position="93"/>
    </location>
</feature>
<feature type="region of interest" description="Disordered" evidence="1">
    <location>
        <begin position="338"/>
        <end position="401"/>
    </location>
</feature>
<evidence type="ECO:0000313" key="4">
    <source>
        <dbReference type="Proteomes" id="UP001408789"/>
    </source>
</evidence>
<dbReference type="InterPro" id="IPR005162">
    <property type="entry name" value="Retrotrans_gag_dom"/>
</dbReference>
<protein>
    <recommendedName>
        <fullName evidence="2">Integrase catalytic domain-containing protein</fullName>
    </recommendedName>
</protein>
<evidence type="ECO:0000259" key="2">
    <source>
        <dbReference type="PROSITE" id="PS50994"/>
    </source>
</evidence>
<dbReference type="PROSITE" id="PS50994">
    <property type="entry name" value="INTEGRASE"/>
    <property type="match status" value="1"/>
</dbReference>
<feature type="domain" description="Integrase catalytic" evidence="2">
    <location>
        <begin position="904"/>
        <end position="1068"/>
    </location>
</feature>
<dbReference type="SUPFAM" id="SSF53098">
    <property type="entry name" value="Ribonuclease H-like"/>
    <property type="match status" value="1"/>
</dbReference>
<dbReference type="Pfam" id="PF17921">
    <property type="entry name" value="Integrase_H2C2"/>
    <property type="match status" value="1"/>
</dbReference>
<dbReference type="GO" id="GO:0003676">
    <property type="term" value="F:nucleic acid binding"/>
    <property type="evidence" value="ECO:0007669"/>
    <property type="project" value="InterPro"/>
</dbReference>
<dbReference type="InterPro" id="IPR012337">
    <property type="entry name" value="RNaseH-like_sf"/>
</dbReference>
<feature type="compositionally biased region" description="Low complexity" evidence="1">
    <location>
        <begin position="36"/>
        <end position="45"/>
    </location>
</feature>
<feature type="compositionally biased region" description="Basic residues" evidence="1">
    <location>
        <begin position="22"/>
        <end position="35"/>
    </location>
</feature>
<dbReference type="InterPro" id="IPR052160">
    <property type="entry name" value="Gypsy_RT_Integrase-like"/>
</dbReference>
<evidence type="ECO:0000313" key="3">
    <source>
        <dbReference type="EMBL" id="KAK9058199.1"/>
    </source>
</evidence>
<accession>A0AAP0GRX6</accession>
<dbReference type="SUPFAM" id="SSF56672">
    <property type="entry name" value="DNA/RNA polymerases"/>
    <property type="match status" value="1"/>
</dbReference>
<dbReference type="Pfam" id="PF00665">
    <property type="entry name" value="rve"/>
    <property type="match status" value="1"/>
</dbReference>
<dbReference type="GO" id="GO:0015074">
    <property type="term" value="P:DNA integration"/>
    <property type="evidence" value="ECO:0007669"/>
    <property type="project" value="InterPro"/>
</dbReference>
<dbReference type="InterPro" id="IPR043502">
    <property type="entry name" value="DNA/RNA_pol_sf"/>
</dbReference>
<dbReference type="Gene3D" id="2.40.70.10">
    <property type="entry name" value="Acid Proteases"/>
    <property type="match status" value="1"/>
</dbReference>
<dbReference type="PANTHER" id="PTHR47266">
    <property type="entry name" value="ENDONUCLEASE-RELATED"/>
    <property type="match status" value="1"/>
</dbReference>
<feature type="compositionally biased region" description="Low complexity" evidence="1">
    <location>
        <begin position="379"/>
        <end position="388"/>
    </location>
</feature>
<dbReference type="AlphaFoldDB" id="A0AAP0GRX6"/>
<gene>
    <name evidence="3" type="ORF">SSX86_023039</name>
</gene>
<evidence type="ECO:0000256" key="1">
    <source>
        <dbReference type="SAM" id="MobiDB-lite"/>
    </source>
</evidence>